<dbReference type="GO" id="GO:0016020">
    <property type="term" value="C:membrane"/>
    <property type="evidence" value="ECO:0007669"/>
    <property type="project" value="GOC"/>
</dbReference>
<feature type="transmembrane region" description="Helical" evidence="7">
    <location>
        <begin position="622"/>
        <end position="640"/>
    </location>
</feature>
<proteinExistence type="predicted"/>
<feature type="transmembrane region" description="Helical" evidence="7">
    <location>
        <begin position="337"/>
        <end position="357"/>
    </location>
</feature>
<dbReference type="Pfam" id="PF04116">
    <property type="entry name" value="FA_hydroxylase"/>
    <property type="match status" value="1"/>
</dbReference>
<dbReference type="Pfam" id="PF01757">
    <property type="entry name" value="Acyl_transf_3"/>
    <property type="match status" value="1"/>
</dbReference>
<dbReference type="AlphaFoldDB" id="A0A1H8GFD4"/>
<feature type="transmembrane region" description="Helical" evidence="7">
    <location>
        <begin position="20"/>
        <end position="38"/>
    </location>
</feature>
<comment type="subcellular location">
    <subcellularLocation>
        <location evidence="1">Endomembrane system</location>
        <topology evidence="1">Multi-pass membrane protein</topology>
    </subcellularLocation>
</comment>
<keyword evidence="2 7" id="KW-0812">Transmembrane</keyword>
<dbReference type="GO" id="GO:0006643">
    <property type="term" value="P:membrane lipid metabolic process"/>
    <property type="evidence" value="ECO:0007669"/>
    <property type="project" value="TreeGrafter"/>
</dbReference>
<evidence type="ECO:0000256" key="5">
    <source>
        <dbReference type="ARBA" id="ARBA00023098"/>
    </source>
</evidence>
<dbReference type="Proteomes" id="UP000182160">
    <property type="component" value="Unassembled WGS sequence"/>
</dbReference>
<sequence length="710" mass="79431">METIQVLIDSLLAAPFDLNVRYSLFYLCCSIIIAFLVWKYQGTSGSFIKWLVPKEVYRHRSNLLDIKLFFASRVFIALGFTSAVFFPTTVAYTLLLNLASADFTPPPITWQRGLIVTLIIVVTSDFCKYWAHRAHHEWGFLWPFHAVHHSADVLTPLTVQRVHPIEPMIRNLLMTVLVGIAQGLVLYAFIGQINIATIGGANALYFVFNALGANFRHSHIWISYGPIIERILISPAQHQVHHSVAVKHHDKNYGSVFAIWDWMFGTLYIPTEREKLTFGVSDGTGKPTEQPYPTLVAALILPFRESWRALAKQMKPSPSLTQPVAPGNLAMTQGFSLWLDVLRAAAALAVLFGHMAHLRFTRGDYYFLREWNIASDAVVVFFVLSGVVIAYAAGRDQTLGRFAFNRVTRIASVLVPALLLTLIFDAIGTRIDMTAYPEHYYQALPVGEFLWRGLTATNLWTGLSDWVRLGTNGPIWSLSYEVGFYLMFGSIMFLRGAMRIVVLATLVLLVGIPVLALFPAWWLGVIVWRNAASNDTSAPSRARSWLMVVSSLMSLVTLKASGLPQLLEHVTQQALQPMSHHAVLVYSNEVLWNSVIAICIAIHLVGVRRLAMHAPQRTEGRVARAVHWVAGGSFSIYVMHYPTLHLLDATLPESLPGYDLWLLGLTLTVCFAFAALFERTLKPFRMYTKIFGSRVAEAMPGAGRAKSWTS</sequence>
<feature type="transmembrane region" description="Helical" evidence="7">
    <location>
        <begin position="475"/>
        <end position="494"/>
    </location>
</feature>
<feature type="transmembrane region" description="Helical" evidence="7">
    <location>
        <begin position="660"/>
        <end position="677"/>
    </location>
</feature>
<feature type="domain" description="Fatty acid hydroxylase" evidence="9">
    <location>
        <begin position="118"/>
        <end position="266"/>
    </location>
</feature>
<name>A0A1H8GFD4_9RHOB</name>
<evidence type="ECO:0000259" key="8">
    <source>
        <dbReference type="Pfam" id="PF01757"/>
    </source>
</evidence>
<feature type="transmembrane region" description="Helical" evidence="7">
    <location>
        <begin position="406"/>
        <end position="427"/>
    </location>
</feature>
<dbReference type="GO" id="GO:0005506">
    <property type="term" value="F:iron ion binding"/>
    <property type="evidence" value="ECO:0007669"/>
    <property type="project" value="InterPro"/>
</dbReference>
<keyword evidence="5" id="KW-0443">Lipid metabolism</keyword>
<evidence type="ECO:0000256" key="7">
    <source>
        <dbReference type="SAM" id="Phobius"/>
    </source>
</evidence>
<keyword evidence="6 7" id="KW-0472">Membrane</keyword>
<reference evidence="10 11" key="1">
    <citation type="submission" date="2016-10" db="EMBL/GenBank/DDBJ databases">
        <authorList>
            <person name="de Groot N.N."/>
        </authorList>
    </citation>
    <scope>NUCLEOTIDE SEQUENCE [LARGE SCALE GENOMIC DNA]</scope>
    <source>
        <strain evidence="10 11">DSM 11457</strain>
    </source>
</reference>
<evidence type="ECO:0000313" key="10">
    <source>
        <dbReference type="EMBL" id="SEN42510.1"/>
    </source>
</evidence>
<organism evidence="10 11">
    <name type="scientific">Roseovarius tolerans</name>
    <dbReference type="NCBI Taxonomy" id="74031"/>
    <lineage>
        <taxon>Bacteria</taxon>
        <taxon>Pseudomonadati</taxon>
        <taxon>Pseudomonadota</taxon>
        <taxon>Alphaproteobacteria</taxon>
        <taxon>Rhodobacterales</taxon>
        <taxon>Roseobacteraceae</taxon>
        <taxon>Roseovarius</taxon>
    </lineage>
</organism>
<dbReference type="PANTHER" id="PTHR21624:SF1">
    <property type="entry name" value="ALKYLGLYCEROL MONOOXYGENASE"/>
    <property type="match status" value="1"/>
</dbReference>
<dbReference type="PANTHER" id="PTHR21624">
    <property type="entry name" value="STEROL DESATURASE-RELATED PROTEIN"/>
    <property type="match status" value="1"/>
</dbReference>
<dbReference type="InterPro" id="IPR006694">
    <property type="entry name" value="Fatty_acid_hydroxylase"/>
</dbReference>
<evidence type="ECO:0000256" key="1">
    <source>
        <dbReference type="ARBA" id="ARBA00004127"/>
    </source>
</evidence>
<evidence type="ECO:0000256" key="6">
    <source>
        <dbReference type="ARBA" id="ARBA00023136"/>
    </source>
</evidence>
<dbReference type="GO" id="GO:0008610">
    <property type="term" value="P:lipid biosynthetic process"/>
    <property type="evidence" value="ECO:0007669"/>
    <property type="project" value="InterPro"/>
</dbReference>
<evidence type="ECO:0000256" key="3">
    <source>
        <dbReference type="ARBA" id="ARBA00022989"/>
    </source>
</evidence>
<evidence type="ECO:0000256" key="4">
    <source>
        <dbReference type="ARBA" id="ARBA00023002"/>
    </source>
</evidence>
<dbReference type="GO" id="GO:0050479">
    <property type="term" value="F:glyceryl-ether monooxygenase activity"/>
    <property type="evidence" value="ECO:0007669"/>
    <property type="project" value="TreeGrafter"/>
</dbReference>
<dbReference type="GO" id="GO:0016747">
    <property type="term" value="F:acyltransferase activity, transferring groups other than amino-acyl groups"/>
    <property type="evidence" value="ECO:0007669"/>
    <property type="project" value="InterPro"/>
</dbReference>
<gene>
    <name evidence="10" type="ORF">SAMN04488077_11740</name>
</gene>
<feature type="transmembrane region" description="Helical" evidence="7">
    <location>
        <begin position="377"/>
        <end position="394"/>
    </location>
</feature>
<feature type="transmembrane region" description="Helical" evidence="7">
    <location>
        <begin position="501"/>
        <end position="523"/>
    </location>
</feature>
<keyword evidence="4" id="KW-0560">Oxidoreductase</keyword>
<feature type="transmembrane region" description="Helical" evidence="7">
    <location>
        <begin position="68"/>
        <end position="94"/>
    </location>
</feature>
<evidence type="ECO:0000259" key="9">
    <source>
        <dbReference type="Pfam" id="PF04116"/>
    </source>
</evidence>
<dbReference type="InterPro" id="IPR051689">
    <property type="entry name" value="Sterol_desaturase/TMEM195"/>
</dbReference>
<evidence type="ECO:0000313" key="11">
    <source>
        <dbReference type="Proteomes" id="UP000182160"/>
    </source>
</evidence>
<keyword evidence="3 7" id="KW-1133">Transmembrane helix</keyword>
<accession>A0A1H8GFD4</accession>
<dbReference type="InterPro" id="IPR002656">
    <property type="entry name" value="Acyl_transf_3_dom"/>
</dbReference>
<feature type="transmembrane region" description="Helical" evidence="7">
    <location>
        <begin position="590"/>
        <end position="610"/>
    </location>
</feature>
<dbReference type="GO" id="GO:0012505">
    <property type="term" value="C:endomembrane system"/>
    <property type="evidence" value="ECO:0007669"/>
    <property type="project" value="UniProtKB-SubCell"/>
</dbReference>
<dbReference type="EMBL" id="FOBO01000017">
    <property type="protein sequence ID" value="SEN42510.1"/>
    <property type="molecule type" value="Genomic_DNA"/>
</dbReference>
<evidence type="ECO:0000256" key="2">
    <source>
        <dbReference type="ARBA" id="ARBA00022692"/>
    </source>
</evidence>
<feature type="domain" description="Acyltransferase 3" evidence="8">
    <location>
        <begin position="337"/>
        <end position="674"/>
    </location>
</feature>
<protein>
    <submittedName>
        <fullName evidence="10">Sterol desaturase/sphingolipid hydroxylase, fatty acid hydroxylase superfamily</fullName>
    </submittedName>
</protein>